<accession>A0ABQ4URZ9</accession>
<comment type="caution">
    <text evidence="1">The sequence shown here is derived from an EMBL/GenBank/DDBJ whole genome shotgun (WGS) entry which is preliminary data.</text>
</comment>
<dbReference type="Proteomes" id="UP001055093">
    <property type="component" value="Unassembled WGS sequence"/>
</dbReference>
<name>A0ABQ4URZ9_9HYPH</name>
<dbReference type="EMBL" id="BPRE01000002">
    <property type="protein sequence ID" value="GJE74168.1"/>
    <property type="molecule type" value="Genomic_DNA"/>
</dbReference>
<evidence type="ECO:0000313" key="2">
    <source>
        <dbReference type="Proteomes" id="UP001055093"/>
    </source>
</evidence>
<protein>
    <submittedName>
        <fullName evidence="1">Uncharacterized protein</fullName>
    </submittedName>
</protein>
<reference evidence="1" key="1">
    <citation type="journal article" date="2021" name="Front. Microbiol.">
        <title>Comprehensive Comparative Genomics and Phenotyping of Methylobacterium Species.</title>
        <authorList>
            <person name="Alessa O."/>
            <person name="Ogura Y."/>
            <person name="Fujitani Y."/>
            <person name="Takami H."/>
            <person name="Hayashi T."/>
            <person name="Sahin N."/>
            <person name="Tani A."/>
        </authorList>
    </citation>
    <scope>NUCLEOTIDE SEQUENCE</scope>
    <source>
        <strain evidence="1">DSM 14458</strain>
    </source>
</reference>
<gene>
    <name evidence="1" type="ORF">BGCPKDLD_0737</name>
</gene>
<keyword evidence="2" id="KW-1185">Reference proteome</keyword>
<sequence length="709" mass="76904">MSASTEIFDALAPQARAYTRHVHRTTGAPVTAEAMGTFLGQAVARYVAGGGVGELTDAVVEDTCRSVTRFCVAMPVRGYSDARQRLFRAMAPKAKEWAKADRRARRALVDRDRLRAHLHREAAAFVAVPGQACRDEEREAVVEALTRFFGRMKAVKPPVVRPNRTKDGMQETDFQVGSVLGYEKSVAEDEGREARHLSIDVIHARLRTEHVVLTDGRTSKGLKGVTRASVRGAVERLQGQPRRAGSIDRLSPTARDLVGAIEAELRQGRISVVETDAVCRKLWAPARTPEGRRQHVRRLRVAAEAIEAADIGLHLAVVGSHVVVGRGRRLPEGERLQATVDAAVSPRRGRKRVSVLTSGLVPSRKGLWGTHEGQVAQAVCRVAASQAGHDDVWVALVEVGQTGAAEDFSAVWDGAGEPVQHDTLALADAVEQAAVSQAYGRLSGQASSGVALVRTVVERARDAGLDQAWAAYVSKGDLADRLRRSTTGARERVRRIGAALSRATCPEAWEAAVLMDAYSVRPGRRHSHPVVTMPRAPKPVVAPAPAPEPQFYPTHVADAVLSKDMVEEILAHWSVNAVRPAMQAMRAIYLGYDIEDAKQFDLDELAVPATVDEVAEGLRRVLRWWKTPELAMVASLDEELRGALRQAIVNAGVALREHGSLAFRYAAGVVLVIAAYAGSVDGARSLPRRLAEADERFRWGITRMADAAA</sequence>
<organism evidence="1 2">
    <name type="scientific">Methylorubrum suomiense</name>
    <dbReference type="NCBI Taxonomy" id="144191"/>
    <lineage>
        <taxon>Bacteria</taxon>
        <taxon>Pseudomonadati</taxon>
        <taxon>Pseudomonadota</taxon>
        <taxon>Alphaproteobacteria</taxon>
        <taxon>Hyphomicrobiales</taxon>
        <taxon>Methylobacteriaceae</taxon>
        <taxon>Methylorubrum</taxon>
    </lineage>
</organism>
<reference evidence="1" key="2">
    <citation type="submission" date="2021-08" db="EMBL/GenBank/DDBJ databases">
        <authorList>
            <person name="Tani A."/>
            <person name="Ola A."/>
            <person name="Ogura Y."/>
            <person name="Katsura K."/>
            <person name="Hayashi T."/>
        </authorList>
    </citation>
    <scope>NUCLEOTIDE SEQUENCE</scope>
    <source>
        <strain evidence="1">DSM 14458</strain>
    </source>
</reference>
<dbReference type="RefSeq" id="WP_238307479.1">
    <property type="nucleotide sequence ID" value="NZ_BPRE01000002.1"/>
</dbReference>
<proteinExistence type="predicted"/>
<evidence type="ECO:0000313" key="1">
    <source>
        <dbReference type="EMBL" id="GJE74168.1"/>
    </source>
</evidence>